<name>A0A9W7EDP6_9STRA</name>
<evidence type="ECO:0000313" key="3">
    <source>
        <dbReference type="EMBL" id="GMH77479.1"/>
    </source>
</evidence>
<feature type="transmembrane region" description="Helical" evidence="2">
    <location>
        <begin position="69"/>
        <end position="85"/>
    </location>
</feature>
<accession>A0A9W7EDP6</accession>
<dbReference type="AlphaFoldDB" id="A0A9W7EDP6"/>
<gene>
    <name evidence="3" type="ORF">TrST_g9217</name>
</gene>
<proteinExistence type="predicted"/>
<evidence type="ECO:0000256" key="1">
    <source>
        <dbReference type="SAM" id="MobiDB-lite"/>
    </source>
</evidence>
<evidence type="ECO:0000313" key="4">
    <source>
        <dbReference type="Proteomes" id="UP001165085"/>
    </source>
</evidence>
<evidence type="ECO:0000256" key="2">
    <source>
        <dbReference type="SAM" id="Phobius"/>
    </source>
</evidence>
<keyword evidence="2" id="KW-1133">Transmembrane helix</keyword>
<feature type="region of interest" description="Disordered" evidence="1">
    <location>
        <begin position="85"/>
        <end position="105"/>
    </location>
</feature>
<organism evidence="3 4">
    <name type="scientific">Triparma strigata</name>
    <dbReference type="NCBI Taxonomy" id="1606541"/>
    <lineage>
        <taxon>Eukaryota</taxon>
        <taxon>Sar</taxon>
        <taxon>Stramenopiles</taxon>
        <taxon>Ochrophyta</taxon>
        <taxon>Bolidophyceae</taxon>
        <taxon>Parmales</taxon>
        <taxon>Triparmaceae</taxon>
        <taxon>Triparma</taxon>
    </lineage>
</organism>
<keyword evidence="2" id="KW-0812">Transmembrane</keyword>
<comment type="caution">
    <text evidence="3">The sequence shown here is derived from an EMBL/GenBank/DDBJ whole genome shotgun (WGS) entry which is preliminary data.</text>
</comment>
<feature type="transmembrane region" description="Helical" evidence="2">
    <location>
        <begin position="30"/>
        <end position="49"/>
    </location>
</feature>
<keyword evidence="2" id="KW-0472">Membrane</keyword>
<reference evidence="4" key="1">
    <citation type="journal article" date="2023" name="Commun. Biol.">
        <title>Genome analysis of Parmales, the sister group of diatoms, reveals the evolutionary specialization of diatoms from phago-mixotrophs to photoautotrophs.</title>
        <authorList>
            <person name="Ban H."/>
            <person name="Sato S."/>
            <person name="Yoshikawa S."/>
            <person name="Yamada K."/>
            <person name="Nakamura Y."/>
            <person name="Ichinomiya M."/>
            <person name="Sato N."/>
            <person name="Blanc-Mathieu R."/>
            <person name="Endo H."/>
            <person name="Kuwata A."/>
            <person name="Ogata H."/>
        </authorList>
    </citation>
    <scope>NUCLEOTIDE SEQUENCE [LARGE SCALE GENOMIC DNA]</scope>
    <source>
        <strain evidence="4">NIES 3701</strain>
    </source>
</reference>
<keyword evidence="4" id="KW-1185">Reference proteome</keyword>
<protein>
    <submittedName>
        <fullName evidence="3">Uncharacterized protein</fullName>
    </submittedName>
</protein>
<sequence>MAGLIPVAAIVLSCIIISKGWITSYLANAFLLVLSGLSLLSFIHQIYLWRETKACESANEDFAKKRQENHMFFFLFFYTVAYQPLSGGESSSSSEESRLGVQLTM</sequence>
<dbReference type="EMBL" id="BRXY01000207">
    <property type="protein sequence ID" value="GMH77479.1"/>
    <property type="molecule type" value="Genomic_DNA"/>
</dbReference>
<dbReference type="Proteomes" id="UP001165085">
    <property type="component" value="Unassembled WGS sequence"/>
</dbReference>
<dbReference type="OrthoDB" id="10430486at2759"/>